<keyword evidence="6 11" id="KW-0349">Heme</keyword>
<reference evidence="13 14" key="1">
    <citation type="submission" date="2024-03" db="EMBL/GenBank/DDBJ databases">
        <authorList>
            <person name="Gkanogiannis A."/>
            <person name="Becerra Lopez-Lavalle L."/>
        </authorList>
    </citation>
    <scope>NUCLEOTIDE SEQUENCE [LARGE SCALE GENOMIC DNA]</scope>
</reference>
<comment type="similarity">
    <text evidence="11">Belongs to the peroxidase family. Classical plant (class III) peroxidase subfamily.</text>
</comment>
<comment type="similarity">
    <text evidence="3">Belongs to the peroxidase family. Ascorbate peroxidase subfamily.</text>
</comment>
<evidence type="ECO:0000256" key="8">
    <source>
        <dbReference type="ARBA" id="ARBA00023002"/>
    </source>
</evidence>
<evidence type="ECO:0000256" key="1">
    <source>
        <dbReference type="ARBA" id="ARBA00000189"/>
    </source>
</evidence>
<evidence type="ECO:0000313" key="14">
    <source>
        <dbReference type="Proteomes" id="UP001642487"/>
    </source>
</evidence>
<evidence type="ECO:0000256" key="2">
    <source>
        <dbReference type="ARBA" id="ARBA00002322"/>
    </source>
</evidence>
<evidence type="ECO:0000256" key="5">
    <source>
        <dbReference type="ARBA" id="ARBA00022559"/>
    </source>
</evidence>
<keyword evidence="5 11" id="KW-0575">Peroxidase</keyword>
<evidence type="ECO:0000256" key="10">
    <source>
        <dbReference type="ARBA" id="ARBA00023157"/>
    </source>
</evidence>
<dbReference type="Pfam" id="PF00141">
    <property type="entry name" value="peroxidase"/>
    <property type="match status" value="1"/>
</dbReference>
<dbReference type="PANTHER" id="PTHR31517">
    <property type="match status" value="1"/>
</dbReference>
<dbReference type="EMBL" id="OZ021736">
    <property type="protein sequence ID" value="CAK9314648.1"/>
    <property type="molecule type" value="Genomic_DNA"/>
</dbReference>
<comment type="cofactor">
    <cofactor evidence="11">
        <name>Ca(2+)</name>
        <dbReference type="ChEBI" id="CHEBI:29108"/>
    </cofactor>
    <text evidence="11">Binds 2 calcium ions per subunit.</text>
</comment>
<dbReference type="Proteomes" id="UP001642487">
    <property type="component" value="Chromosome 2"/>
</dbReference>
<dbReference type="InterPro" id="IPR010255">
    <property type="entry name" value="Haem_peroxidase_sf"/>
</dbReference>
<keyword evidence="14" id="KW-1185">Reference proteome</keyword>
<dbReference type="PRINTS" id="PR00458">
    <property type="entry name" value="PEROXIDASE"/>
</dbReference>
<keyword evidence="9 11" id="KW-0408">Iron</keyword>
<comment type="cofactor">
    <cofactor evidence="11">
        <name>heme b</name>
        <dbReference type="ChEBI" id="CHEBI:60344"/>
    </cofactor>
    <text evidence="11">Binds 1 heme b (iron(II)-protoporphyrin IX) group per subunit.</text>
</comment>
<dbReference type="PRINTS" id="PR00461">
    <property type="entry name" value="PLPEROXIDASE"/>
</dbReference>
<evidence type="ECO:0000259" key="12">
    <source>
        <dbReference type="PROSITE" id="PS50873"/>
    </source>
</evidence>
<dbReference type="PROSITE" id="PS50873">
    <property type="entry name" value="PEROXIDASE_4"/>
    <property type="match status" value="1"/>
</dbReference>
<dbReference type="InterPro" id="IPR019793">
    <property type="entry name" value="Peroxidases_heam-ligand_BS"/>
</dbReference>
<comment type="function">
    <text evidence="2">Removal of H(2)O(2), oxidation of toxic reductants, biosynthesis and degradation of lignin, suberization, auxin catabolism, response to environmental stresses such as wounding, pathogen attack and oxidative stress. These functions might be dependent on each isozyme/isoform in each plant tissue.</text>
</comment>
<accession>A0ABP0Y6S6</accession>
<evidence type="ECO:0000256" key="11">
    <source>
        <dbReference type="RuleBase" id="RU362060"/>
    </source>
</evidence>
<name>A0ABP0Y6S6_9ROSI</name>
<evidence type="ECO:0000256" key="6">
    <source>
        <dbReference type="ARBA" id="ARBA00022617"/>
    </source>
</evidence>
<gene>
    <name evidence="13" type="ORF">CITCOLO1_LOCUS6412</name>
</gene>
<organism evidence="13 14">
    <name type="scientific">Citrullus colocynthis</name>
    <name type="common">colocynth</name>
    <dbReference type="NCBI Taxonomy" id="252529"/>
    <lineage>
        <taxon>Eukaryota</taxon>
        <taxon>Viridiplantae</taxon>
        <taxon>Streptophyta</taxon>
        <taxon>Embryophyta</taxon>
        <taxon>Tracheophyta</taxon>
        <taxon>Spermatophyta</taxon>
        <taxon>Magnoliopsida</taxon>
        <taxon>eudicotyledons</taxon>
        <taxon>Gunneridae</taxon>
        <taxon>Pentapetalae</taxon>
        <taxon>rosids</taxon>
        <taxon>fabids</taxon>
        <taxon>Cucurbitales</taxon>
        <taxon>Cucurbitaceae</taxon>
        <taxon>Benincaseae</taxon>
        <taxon>Citrullus</taxon>
    </lineage>
</organism>
<dbReference type="EC" id="1.11.1.7" evidence="4 11"/>
<keyword evidence="10" id="KW-1015">Disulfide bond</keyword>
<evidence type="ECO:0000256" key="3">
    <source>
        <dbReference type="ARBA" id="ARBA00006873"/>
    </source>
</evidence>
<feature type="domain" description="Plant heme peroxidase family profile" evidence="12">
    <location>
        <begin position="56"/>
        <end position="349"/>
    </location>
</feature>
<evidence type="ECO:0000313" key="13">
    <source>
        <dbReference type="EMBL" id="CAK9314648.1"/>
    </source>
</evidence>
<evidence type="ECO:0000256" key="9">
    <source>
        <dbReference type="ARBA" id="ARBA00023004"/>
    </source>
</evidence>
<keyword evidence="11" id="KW-0106">Calcium</keyword>
<evidence type="ECO:0000256" key="4">
    <source>
        <dbReference type="ARBA" id="ARBA00012313"/>
    </source>
</evidence>
<dbReference type="InterPro" id="IPR033905">
    <property type="entry name" value="Secretory_peroxidase"/>
</dbReference>
<evidence type="ECO:0000256" key="7">
    <source>
        <dbReference type="ARBA" id="ARBA00022723"/>
    </source>
</evidence>
<keyword evidence="7 11" id="KW-0479">Metal-binding</keyword>
<keyword evidence="8 11" id="KW-0560">Oxidoreductase</keyword>
<keyword evidence="11" id="KW-0376">Hydrogen peroxide</keyword>
<dbReference type="InterPro" id="IPR019794">
    <property type="entry name" value="Peroxidases_AS"/>
</dbReference>
<dbReference type="InterPro" id="IPR000823">
    <property type="entry name" value="Peroxidase_pln"/>
</dbReference>
<dbReference type="SUPFAM" id="SSF48113">
    <property type="entry name" value="Heme-dependent peroxidases"/>
    <property type="match status" value="1"/>
</dbReference>
<proteinExistence type="inferred from homology"/>
<sequence>MLNLPFSSRVMRLMAMPSSFALFFLLHLHFVISAFDIQPVITITSKSRAPPPAAALLTHNFYQRTCPDAEGIIHRKVLTWIQKDFTLAPALIRLHFHDCAVRGCDASILLNYRSSERSAYPSRTLRGFQVIDDIKAELERKCPKTVSCSDILTAAARDATILAGGPFWEVPFGRKDGRITIAAEAERVPQGHENVTALIDYFRHLGLDVLDLVALSGAHTIGRAACHSFHDRLYNFNRTGKADPNLKPPFLNMLRKHCKNDMDLVFLDATTPKMFDTAYFTNLQKKLGLLVTDQALFSDERTSSFVDLMANQPFLFDSQFSASMVKLGNVGVLTRKNEGEIRVNCNFVNPSRRK</sequence>
<dbReference type="InterPro" id="IPR002016">
    <property type="entry name" value="Haem_peroxidase"/>
</dbReference>
<protein>
    <recommendedName>
        <fullName evidence="4 11">Peroxidase</fullName>
        <ecNumber evidence="4 11">1.11.1.7</ecNumber>
    </recommendedName>
</protein>
<keyword evidence="11" id="KW-0964">Secreted</keyword>
<dbReference type="PROSITE" id="PS00436">
    <property type="entry name" value="PEROXIDASE_2"/>
    <property type="match status" value="1"/>
</dbReference>
<dbReference type="PROSITE" id="PS00435">
    <property type="entry name" value="PEROXIDASE_1"/>
    <property type="match status" value="1"/>
</dbReference>
<dbReference type="Gene3D" id="1.10.520.10">
    <property type="match status" value="1"/>
</dbReference>
<dbReference type="Gene3D" id="1.10.420.10">
    <property type="entry name" value="Peroxidase, domain 2"/>
    <property type="match status" value="1"/>
</dbReference>
<dbReference type="PANTHER" id="PTHR31517:SF17">
    <property type="entry name" value="PEROXIDASE 6"/>
    <property type="match status" value="1"/>
</dbReference>
<comment type="catalytic activity">
    <reaction evidence="1 11">
        <text>2 a phenolic donor + H2O2 = 2 a phenolic radical donor + 2 H2O</text>
        <dbReference type="Rhea" id="RHEA:56136"/>
        <dbReference type="ChEBI" id="CHEBI:15377"/>
        <dbReference type="ChEBI" id="CHEBI:16240"/>
        <dbReference type="ChEBI" id="CHEBI:139520"/>
        <dbReference type="ChEBI" id="CHEBI:139521"/>
        <dbReference type="EC" id="1.11.1.7"/>
    </reaction>
</comment>
<comment type="subcellular location">
    <subcellularLocation>
        <location evidence="11">Secreted</location>
    </subcellularLocation>
</comment>
<dbReference type="CDD" id="cd00693">
    <property type="entry name" value="secretory_peroxidase"/>
    <property type="match status" value="1"/>
</dbReference>